<accession>A0ABR1NRR2</accession>
<feature type="compositionally biased region" description="Polar residues" evidence="1">
    <location>
        <begin position="65"/>
        <end position="79"/>
    </location>
</feature>
<feature type="region of interest" description="Disordered" evidence="1">
    <location>
        <begin position="63"/>
        <end position="85"/>
    </location>
</feature>
<dbReference type="EMBL" id="JAKNSF020000132">
    <property type="protein sequence ID" value="KAK7712829.1"/>
    <property type="molecule type" value="Genomic_DNA"/>
</dbReference>
<reference evidence="2 3" key="1">
    <citation type="submission" date="2024-02" db="EMBL/GenBank/DDBJ databases">
        <title>De novo assembly and annotation of 12 fungi associated with fruit tree decline syndrome in Ontario, Canada.</title>
        <authorList>
            <person name="Sulman M."/>
            <person name="Ellouze W."/>
            <person name="Ilyukhin E."/>
        </authorList>
    </citation>
    <scope>NUCLEOTIDE SEQUENCE [LARGE SCALE GENOMIC DNA]</scope>
    <source>
        <strain evidence="2 3">M169</strain>
    </source>
</reference>
<name>A0ABR1NRR2_DIAER</name>
<organism evidence="2 3">
    <name type="scientific">Diaporthe eres</name>
    <name type="common">Phomopsis oblonga</name>
    <dbReference type="NCBI Taxonomy" id="83184"/>
    <lineage>
        <taxon>Eukaryota</taxon>
        <taxon>Fungi</taxon>
        <taxon>Dikarya</taxon>
        <taxon>Ascomycota</taxon>
        <taxon>Pezizomycotina</taxon>
        <taxon>Sordariomycetes</taxon>
        <taxon>Sordariomycetidae</taxon>
        <taxon>Diaporthales</taxon>
        <taxon>Diaporthaceae</taxon>
        <taxon>Diaporthe</taxon>
        <taxon>Diaporthe eres species complex</taxon>
    </lineage>
</organism>
<dbReference type="PANTHER" id="PTHR13379">
    <property type="entry name" value="UNCHARACTERIZED DUF1308"/>
    <property type="match status" value="1"/>
</dbReference>
<comment type="caution">
    <text evidence="2">The sequence shown here is derived from an EMBL/GenBank/DDBJ whole genome shotgun (WGS) entry which is preliminary data.</text>
</comment>
<dbReference type="Proteomes" id="UP001430848">
    <property type="component" value="Unassembled WGS sequence"/>
</dbReference>
<proteinExistence type="predicted"/>
<protein>
    <recommendedName>
        <fullName evidence="4">DUF1308 domain-containing protein</fullName>
    </recommendedName>
</protein>
<dbReference type="PANTHER" id="PTHR13379:SF0">
    <property type="entry name" value="UPF0415 PROTEIN C7ORF25"/>
    <property type="match status" value="1"/>
</dbReference>
<sequence length="548" mass="60714">MDTDGDGVSSRDLAHDIVTRSDELLQQMTQLRQKYREIRGLHLSIPGLTVLMDAVRQERKAATSVLDQQTDGSAVSTDGSVEARPAESRLRFSNLPAIERNWDTLKRCRNLVSIEQSIPKTPNVEVKENGGLIVHRNRGGQAGHSTGMIFVHAVVDGGAEWLRIVSKDERRILLELAAGGWDWDHEEGDTDEEDDSELFEDIPILRTAKELADTARKYWHDYHHPKIRIILSRIQEGQSKDMDKVIKMMRSTGGDDVTVTVDCADTSWTSNETIPDIDTALSNLVPIEDMGRFGTTVVLLDTSVLIALISDISHATVVVQPWHSQDCKAQIQDEANGTNFLTAQAYPPLQGKRLVCTKEAMEHFHEITSTIASPTEMERARLLSSGGPKDFQKLSIHQVPDDLKLPVQVLSETGLRARDLVQTGRLPEVAIKAETHLLNVPGNRTTHLYGWSSGLTVVTSNRSLAKRLVRMIENSLERDYEDGPRISLPSISINSLEFFISENKVISAFLNLSGSMKAATANLAISLWPIIGSRVSGTRTVLQVPMAV</sequence>
<evidence type="ECO:0008006" key="4">
    <source>
        <dbReference type="Google" id="ProtNLM"/>
    </source>
</evidence>
<evidence type="ECO:0000313" key="3">
    <source>
        <dbReference type="Proteomes" id="UP001430848"/>
    </source>
</evidence>
<evidence type="ECO:0000256" key="1">
    <source>
        <dbReference type="SAM" id="MobiDB-lite"/>
    </source>
</evidence>
<evidence type="ECO:0000313" key="2">
    <source>
        <dbReference type="EMBL" id="KAK7712829.1"/>
    </source>
</evidence>
<gene>
    <name evidence="2" type="ORF">SLS63_012256</name>
</gene>
<keyword evidence="3" id="KW-1185">Reference proteome</keyword>